<gene>
    <name evidence="1" type="ORF">MUN79_14800</name>
</gene>
<dbReference type="EMBL" id="CP095046">
    <property type="protein sequence ID" value="UOQ70051.1"/>
    <property type="molecule type" value="Genomic_DNA"/>
</dbReference>
<protein>
    <submittedName>
        <fullName evidence="1">Uncharacterized protein</fullName>
    </submittedName>
</protein>
<dbReference type="RefSeq" id="WP_244673475.1">
    <property type="nucleotide sequence ID" value="NZ_CP095046.1"/>
</dbReference>
<organism evidence="1 2">
    <name type="scientific">Hymenobacter cellulosilyticus</name>
    <dbReference type="NCBI Taxonomy" id="2932248"/>
    <lineage>
        <taxon>Bacteria</taxon>
        <taxon>Pseudomonadati</taxon>
        <taxon>Bacteroidota</taxon>
        <taxon>Cytophagia</taxon>
        <taxon>Cytophagales</taxon>
        <taxon>Hymenobacteraceae</taxon>
        <taxon>Hymenobacter</taxon>
    </lineage>
</organism>
<name>A0A8T9Q0W9_9BACT</name>
<proteinExistence type="predicted"/>
<reference evidence="1" key="1">
    <citation type="submission" date="2022-04" db="EMBL/GenBank/DDBJ databases">
        <title>Hymenobacter sp. isolated from the air.</title>
        <authorList>
            <person name="Won M."/>
            <person name="Lee C.-M."/>
            <person name="Woen H.-Y."/>
            <person name="Kwon S.-W."/>
        </authorList>
    </citation>
    <scope>NUCLEOTIDE SEQUENCE</scope>
    <source>
        <strain evidence="1">5116S-3</strain>
    </source>
</reference>
<evidence type="ECO:0000313" key="1">
    <source>
        <dbReference type="EMBL" id="UOQ70051.1"/>
    </source>
</evidence>
<dbReference type="Proteomes" id="UP000831796">
    <property type="component" value="Chromosome"/>
</dbReference>
<keyword evidence="2" id="KW-1185">Reference proteome</keyword>
<sequence length="233" mass="25594">MAKYESRFDNFFLNLRLNRAQFGDMAGFTLQALRQSTEAARYEELIKDLDAALTAYSAAHTGQLSGEAQGATVTVAQALLDFRAYVKRVERRHVTPTYDEFSADIAAIFPKGRAALTNSIQARVLDAFGAFLIALASRPAAFPAAVRAEGQEVYRNLKTALELADAAHATSSTHRTDLHDGREATCRQLFRAYATLLLTHYEYPTRVAGYFDLSRALISKSGKKAPAALQPQA</sequence>
<dbReference type="KEGG" id="hcu:MUN79_14800"/>
<dbReference type="AlphaFoldDB" id="A0A8T9Q0W9"/>
<evidence type="ECO:0000313" key="2">
    <source>
        <dbReference type="Proteomes" id="UP000831796"/>
    </source>
</evidence>
<accession>A0A8T9Q0W9</accession>